<evidence type="ECO:0000313" key="9">
    <source>
        <dbReference type="Proteomes" id="UP001501237"/>
    </source>
</evidence>
<keyword evidence="9" id="KW-1185">Reference proteome</keyword>
<sequence length="496" mass="52301">MTVATSTWRIDFRLLWTGSAVSQFGSISTSTALPLLALAITHSAAFAGWVAAASIVPTLLVNLPAGLLVDRMDRRRIMFISQGVRVLTAVVLGCALWFVDDPWPGLLVIGAILDGTCIAFYSMAETVAMRSIVPDTELNGALARQESRAHVALLLGRPLGGLLFGLGRAMPYAADAVAGAVALVTLSMVQTKGFASEERKQIAGMRDSVSAGLRCIRDDMFLRRVLRVCTITNFMFQAGYLLLIVVASKSGMSGRQLGLLLGISGLGGALGSVAAPRLTGRMQPTWIIACSVWVWMVLVALMAAAHQPVVGLVAWGGISFMGANLNVALAVYQSRRVPAESLGTVMGIIQFTTRGAGPLGALCGGYVLTFINDTRAAAICASLVILGLAASITPREMIKSIFVGLRAKDVPASRSASGPPKSPPGQGLPRTRADEAARPDRPLELVLEGDRLTPRATAPDRVERPRRASSAPCPPEQAEDAPPVERDRISVGISNG</sequence>
<feature type="transmembrane region" description="Helical" evidence="7">
    <location>
        <begin position="105"/>
        <end position="124"/>
    </location>
</feature>
<feature type="transmembrane region" description="Helical" evidence="7">
    <location>
        <begin position="286"/>
        <end position="306"/>
    </location>
</feature>
<evidence type="ECO:0000256" key="4">
    <source>
        <dbReference type="ARBA" id="ARBA00022989"/>
    </source>
</evidence>
<feature type="transmembrane region" description="Helical" evidence="7">
    <location>
        <begin position="46"/>
        <end position="65"/>
    </location>
</feature>
<dbReference type="EMBL" id="BAAAUV010000015">
    <property type="protein sequence ID" value="GAA3225283.1"/>
    <property type="molecule type" value="Genomic_DNA"/>
</dbReference>
<organism evidence="8 9">
    <name type="scientific">Actinocorallia longicatena</name>
    <dbReference type="NCBI Taxonomy" id="111803"/>
    <lineage>
        <taxon>Bacteria</taxon>
        <taxon>Bacillati</taxon>
        <taxon>Actinomycetota</taxon>
        <taxon>Actinomycetes</taxon>
        <taxon>Streptosporangiales</taxon>
        <taxon>Thermomonosporaceae</taxon>
        <taxon>Actinocorallia</taxon>
    </lineage>
</organism>
<dbReference type="PANTHER" id="PTHR23513:SF6">
    <property type="entry name" value="MAJOR FACILITATOR SUPERFAMILY ASSOCIATED DOMAIN-CONTAINING PROTEIN"/>
    <property type="match status" value="1"/>
</dbReference>
<dbReference type="Proteomes" id="UP001501237">
    <property type="component" value="Unassembled WGS sequence"/>
</dbReference>
<reference evidence="9" key="1">
    <citation type="journal article" date="2019" name="Int. J. Syst. Evol. Microbiol.">
        <title>The Global Catalogue of Microorganisms (GCM) 10K type strain sequencing project: providing services to taxonomists for standard genome sequencing and annotation.</title>
        <authorList>
            <consortium name="The Broad Institute Genomics Platform"/>
            <consortium name="The Broad Institute Genome Sequencing Center for Infectious Disease"/>
            <person name="Wu L."/>
            <person name="Ma J."/>
        </authorList>
    </citation>
    <scope>NUCLEOTIDE SEQUENCE [LARGE SCALE GENOMIC DNA]</scope>
    <source>
        <strain evidence="9">JCM 9377</strain>
    </source>
</reference>
<feature type="transmembrane region" description="Helical" evidence="7">
    <location>
        <begin position="312"/>
        <end position="332"/>
    </location>
</feature>
<gene>
    <name evidence="8" type="ORF">GCM10010468_52830</name>
</gene>
<feature type="region of interest" description="Disordered" evidence="6">
    <location>
        <begin position="411"/>
        <end position="496"/>
    </location>
</feature>
<keyword evidence="5 7" id="KW-0472">Membrane</keyword>
<feature type="transmembrane region" description="Helical" evidence="7">
    <location>
        <begin position="374"/>
        <end position="392"/>
    </location>
</feature>
<feature type="transmembrane region" description="Helical" evidence="7">
    <location>
        <begin position="225"/>
        <end position="245"/>
    </location>
</feature>
<evidence type="ECO:0000256" key="7">
    <source>
        <dbReference type="SAM" id="Phobius"/>
    </source>
</evidence>
<evidence type="ECO:0000256" key="5">
    <source>
        <dbReference type="ARBA" id="ARBA00023136"/>
    </source>
</evidence>
<evidence type="ECO:0000256" key="1">
    <source>
        <dbReference type="ARBA" id="ARBA00004651"/>
    </source>
</evidence>
<protein>
    <submittedName>
        <fullName evidence="8">MFS transporter</fullName>
    </submittedName>
</protein>
<comment type="subcellular location">
    <subcellularLocation>
        <location evidence="1">Cell membrane</location>
        <topology evidence="1">Multi-pass membrane protein</topology>
    </subcellularLocation>
</comment>
<evidence type="ECO:0000256" key="3">
    <source>
        <dbReference type="ARBA" id="ARBA00022692"/>
    </source>
</evidence>
<feature type="transmembrane region" description="Helical" evidence="7">
    <location>
        <begin position="257"/>
        <end position="274"/>
    </location>
</feature>
<evidence type="ECO:0000313" key="8">
    <source>
        <dbReference type="EMBL" id="GAA3225283.1"/>
    </source>
</evidence>
<dbReference type="Gene3D" id="1.20.1250.20">
    <property type="entry name" value="MFS general substrate transporter like domains"/>
    <property type="match status" value="1"/>
</dbReference>
<dbReference type="Pfam" id="PF07690">
    <property type="entry name" value="MFS_1"/>
    <property type="match status" value="1"/>
</dbReference>
<dbReference type="InterPro" id="IPR011701">
    <property type="entry name" value="MFS"/>
</dbReference>
<feature type="transmembrane region" description="Helical" evidence="7">
    <location>
        <begin position="12"/>
        <end position="40"/>
    </location>
</feature>
<dbReference type="PANTHER" id="PTHR23513">
    <property type="entry name" value="INTEGRAL MEMBRANE EFFLUX PROTEIN-RELATED"/>
    <property type="match status" value="1"/>
</dbReference>
<dbReference type="CDD" id="cd06173">
    <property type="entry name" value="MFS_MefA_like"/>
    <property type="match status" value="1"/>
</dbReference>
<keyword evidence="4 7" id="KW-1133">Transmembrane helix</keyword>
<evidence type="ECO:0000256" key="6">
    <source>
        <dbReference type="SAM" id="MobiDB-lite"/>
    </source>
</evidence>
<feature type="compositionally biased region" description="Basic and acidic residues" evidence="6">
    <location>
        <begin position="431"/>
        <end position="466"/>
    </location>
</feature>
<dbReference type="RefSeq" id="WP_344833282.1">
    <property type="nucleotide sequence ID" value="NZ_BAAAUV010000015.1"/>
</dbReference>
<name>A0ABP6QGW0_9ACTN</name>
<keyword evidence="3 7" id="KW-0812">Transmembrane</keyword>
<evidence type="ECO:0000256" key="2">
    <source>
        <dbReference type="ARBA" id="ARBA00022475"/>
    </source>
</evidence>
<dbReference type="InterPro" id="IPR036259">
    <property type="entry name" value="MFS_trans_sf"/>
</dbReference>
<keyword evidence="2" id="KW-1003">Cell membrane</keyword>
<proteinExistence type="predicted"/>
<dbReference type="SUPFAM" id="SSF103473">
    <property type="entry name" value="MFS general substrate transporter"/>
    <property type="match status" value="1"/>
</dbReference>
<accession>A0ABP6QGW0</accession>
<feature type="transmembrane region" description="Helical" evidence="7">
    <location>
        <begin position="77"/>
        <end position="99"/>
    </location>
</feature>
<comment type="caution">
    <text evidence="8">The sequence shown here is derived from an EMBL/GenBank/DDBJ whole genome shotgun (WGS) entry which is preliminary data.</text>
</comment>